<proteinExistence type="predicted"/>
<keyword evidence="1" id="KW-0378">Hydrolase</keyword>
<name>A0A916YFE2_9SPHN</name>
<keyword evidence="5" id="KW-1185">Reference proteome</keyword>
<protein>
    <recommendedName>
        <fullName evidence="3">BD-FAE-like domain-containing protein</fullName>
    </recommendedName>
</protein>
<dbReference type="PANTHER" id="PTHR48081:SF33">
    <property type="entry name" value="KYNURENINE FORMAMIDASE"/>
    <property type="match status" value="1"/>
</dbReference>
<dbReference type="Pfam" id="PF20434">
    <property type="entry name" value="BD-FAE"/>
    <property type="match status" value="1"/>
</dbReference>
<sequence>MRIAALTLALGALVAAPLATSIPARPAAAATATTMPGEVIEYGSHPLQAMDFYPASKDFSGPRPLIVFVHGGAWAGGDKSDSTGAAKIRHYTQNGYALASINYRLLPEVDIEDQARDVAAAIARLRDSSADLGVDKRRIVLMGHSAGAHLAALVATDPQWLDNVDMRPGDIAGVVLLDGAAYDVPVQIRDAGPLLGFAYQIAFGSRPARQDQLSPTYHAGGENARRFLLLHVERADAKRQAEMLGEDLKAEGTDAQVMAFPGRGMEGHNLINAMLGRSDSPATVPVDEWLAATVGKAH</sequence>
<feature type="domain" description="BD-FAE-like" evidence="3">
    <location>
        <begin position="50"/>
        <end position="158"/>
    </location>
</feature>
<feature type="chain" id="PRO_5037414063" description="BD-FAE-like domain-containing protein" evidence="2">
    <location>
        <begin position="30"/>
        <end position="298"/>
    </location>
</feature>
<dbReference type="OrthoDB" id="9771666at2"/>
<dbReference type="Proteomes" id="UP000598997">
    <property type="component" value="Unassembled WGS sequence"/>
</dbReference>
<accession>A0A916YFE2</accession>
<evidence type="ECO:0000256" key="2">
    <source>
        <dbReference type="SAM" id="SignalP"/>
    </source>
</evidence>
<evidence type="ECO:0000256" key="1">
    <source>
        <dbReference type="ARBA" id="ARBA00022801"/>
    </source>
</evidence>
<gene>
    <name evidence="4" type="ORF">GCM10010989_16610</name>
</gene>
<comment type="caution">
    <text evidence="4">The sequence shown here is derived from an EMBL/GenBank/DDBJ whole genome shotgun (WGS) entry which is preliminary data.</text>
</comment>
<dbReference type="InterPro" id="IPR049492">
    <property type="entry name" value="BD-FAE-like_dom"/>
</dbReference>
<organism evidence="4 5">
    <name type="scientific">Croceicoccus pelagius</name>
    <dbReference type="NCBI Taxonomy" id="1703341"/>
    <lineage>
        <taxon>Bacteria</taxon>
        <taxon>Pseudomonadati</taxon>
        <taxon>Pseudomonadota</taxon>
        <taxon>Alphaproteobacteria</taxon>
        <taxon>Sphingomonadales</taxon>
        <taxon>Erythrobacteraceae</taxon>
        <taxon>Croceicoccus</taxon>
    </lineage>
</organism>
<dbReference type="InterPro" id="IPR050300">
    <property type="entry name" value="GDXG_lipolytic_enzyme"/>
</dbReference>
<keyword evidence="2" id="KW-0732">Signal</keyword>
<dbReference type="GO" id="GO:0016787">
    <property type="term" value="F:hydrolase activity"/>
    <property type="evidence" value="ECO:0007669"/>
    <property type="project" value="UniProtKB-KW"/>
</dbReference>
<feature type="signal peptide" evidence="2">
    <location>
        <begin position="1"/>
        <end position="29"/>
    </location>
</feature>
<dbReference type="RefSeq" id="WP_082924512.1">
    <property type="nucleotide sequence ID" value="NZ_BMIO01000004.1"/>
</dbReference>
<dbReference type="SUPFAM" id="SSF53474">
    <property type="entry name" value="alpha/beta-Hydrolases"/>
    <property type="match status" value="1"/>
</dbReference>
<dbReference type="EMBL" id="BMIO01000004">
    <property type="protein sequence ID" value="GGD43204.1"/>
    <property type="molecule type" value="Genomic_DNA"/>
</dbReference>
<evidence type="ECO:0000313" key="4">
    <source>
        <dbReference type="EMBL" id="GGD43204.1"/>
    </source>
</evidence>
<dbReference type="PANTHER" id="PTHR48081">
    <property type="entry name" value="AB HYDROLASE SUPERFAMILY PROTEIN C4A8.06C"/>
    <property type="match status" value="1"/>
</dbReference>
<dbReference type="Gene3D" id="3.40.50.1820">
    <property type="entry name" value="alpha/beta hydrolase"/>
    <property type="match status" value="1"/>
</dbReference>
<dbReference type="AlphaFoldDB" id="A0A916YFE2"/>
<reference evidence="4 5" key="1">
    <citation type="journal article" date="2014" name="Int. J. Syst. Evol. Microbiol.">
        <title>Complete genome sequence of Corynebacterium casei LMG S-19264T (=DSM 44701T), isolated from a smear-ripened cheese.</title>
        <authorList>
            <consortium name="US DOE Joint Genome Institute (JGI-PGF)"/>
            <person name="Walter F."/>
            <person name="Albersmeier A."/>
            <person name="Kalinowski J."/>
            <person name="Ruckert C."/>
        </authorList>
    </citation>
    <scope>NUCLEOTIDE SEQUENCE [LARGE SCALE GENOMIC DNA]</scope>
    <source>
        <strain evidence="4 5">CGMCC 1.15358</strain>
    </source>
</reference>
<evidence type="ECO:0000259" key="3">
    <source>
        <dbReference type="Pfam" id="PF20434"/>
    </source>
</evidence>
<evidence type="ECO:0000313" key="5">
    <source>
        <dbReference type="Proteomes" id="UP000598997"/>
    </source>
</evidence>
<dbReference type="InterPro" id="IPR029058">
    <property type="entry name" value="AB_hydrolase_fold"/>
</dbReference>